<evidence type="ECO:0000313" key="2">
    <source>
        <dbReference type="EMBL" id="MFC3265297.1"/>
    </source>
</evidence>
<sequence length="249" mass="27016">MAVDVVDMRAFYASPRGRAAGHIIGRALAGLWPSARGLRVLGVGYATPYLPLVSEGAERVAAFMPAAQGVVRWPQRGASATALVDPDMLPLPDAAYDRVLLVHCLEHADSPADVLSEVWRVLSPGGRLLLVAPNRRGAWARSDSTPFGHGQPWSRAQLRALMRQCLFSPENWLDALYVPPFGDRLLPRSAAWWEKACGGLGLPFAGVHVVEASKQLHRPVTVTRHHRVVRFNPVLAPEAGGALPSARRN</sequence>
<comment type="caution">
    <text evidence="2">The sequence shown here is derived from an EMBL/GenBank/DDBJ whole genome shotgun (WGS) entry which is preliminary data.</text>
</comment>
<dbReference type="InterPro" id="IPR013216">
    <property type="entry name" value="Methyltransf_11"/>
</dbReference>
<keyword evidence="2" id="KW-0489">Methyltransferase</keyword>
<dbReference type="InterPro" id="IPR029063">
    <property type="entry name" value="SAM-dependent_MTases_sf"/>
</dbReference>
<keyword evidence="3" id="KW-1185">Reference proteome</keyword>
<evidence type="ECO:0000259" key="1">
    <source>
        <dbReference type="Pfam" id="PF08241"/>
    </source>
</evidence>
<keyword evidence="2" id="KW-0808">Transferase</keyword>
<organism evidence="2 3">
    <name type="scientific">Camelimonas abortus</name>
    <dbReference type="NCBI Taxonomy" id="1017184"/>
    <lineage>
        <taxon>Bacteria</taxon>
        <taxon>Pseudomonadati</taxon>
        <taxon>Pseudomonadota</taxon>
        <taxon>Alphaproteobacteria</taxon>
        <taxon>Hyphomicrobiales</taxon>
        <taxon>Chelatococcaceae</taxon>
        <taxon>Camelimonas</taxon>
    </lineage>
</organism>
<gene>
    <name evidence="2" type="ORF">ACFOEX_02835</name>
</gene>
<dbReference type="RefSeq" id="WP_376831376.1">
    <property type="nucleotide sequence ID" value="NZ_JBHLWR010000006.1"/>
</dbReference>
<dbReference type="SUPFAM" id="SSF53335">
    <property type="entry name" value="S-adenosyl-L-methionine-dependent methyltransferases"/>
    <property type="match status" value="1"/>
</dbReference>
<dbReference type="EC" id="2.1.1.-" evidence="2"/>
<dbReference type="GO" id="GO:0008168">
    <property type="term" value="F:methyltransferase activity"/>
    <property type="evidence" value="ECO:0007669"/>
    <property type="project" value="UniProtKB-KW"/>
</dbReference>
<dbReference type="GO" id="GO:0032259">
    <property type="term" value="P:methylation"/>
    <property type="evidence" value="ECO:0007669"/>
    <property type="project" value="UniProtKB-KW"/>
</dbReference>
<protein>
    <submittedName>
        <fullName evidence="2">Class I SAM-dependent methyltransferase</fullName>
        <ecNumber evidence="2">2.1.1.-</ecNumber>
    </submittedName>
</protein>
<accession>A0ABV7LC15</accession>
<dbReference type="Gene3D" id="3.40.50.150">
    <property type="entry name" value="Vaccinia Virus protein VP39"/>
    <property type="match status" value="1"/>
</dbReference>
<proteinExistence type="predicted"/>
<dbReference type="EMBL" id="JBHRUV010000014">
    <property type="protein sequence ID" value="MFC3265297.1"/>
    <property type="molecule type" value="Genomic_DNA"/>
</dbReference>
<dbReference type="Pfam" id="PF08241">
    <property type="entry name" value="Methyltransf_11"/>
    <property type="match status" value="1"/>
</dbReference>
<name>A0ABV7LC15_9HYPH</name>
<reference evidence="3" key="1">
    <citation type="journal article" date="2019" name="Int. J. Syst. Evol. Microbiol.">
        <title>The Global Catalogue of Microorganisms (GCM) 10K type strain sequencing project: providing services to taxonomists for standard genome sequencing and annotation.</title>
        <authorList>
            <consortium name="The Broad Institute Genomics Platform"/>
            <consortium name="The Broad Institute Genome Sequencing Center for Infectious Disease"/>
            <person name="Wu L."/>
            <person name="Ma J."/>
        </authorList>
    </citation>
    <scope>NUCLEOTIDE SEQUENCE [LARGE SCALE GENOMIC DNA]</scope>
    <source>
        <strain evidence="3">CCM 7941</strain>
    </source>
</reference>
<evidence type="ECO:0000313" key="3">
    <source>
        <dbReference type="Proteomes" id="UP001595536"/>
    </source>
</evidence>
<dbReference type="CDD" id="cd02440">
    <property type="entry name" value="AdoMet_MTases"/>
    <property type="match status" value="1"/>
</dbReference>
<dbReference type="Proteomes" id="UP001595536">
    <property type="component" value="Unassembled WGS sequence"/>
</dbReference>
<feature type="domain" description="Methyltransferase type 11" evidence="1">
    <location>
        <begin position="42"/>
        <end position="129"/>
    </location>
</feature>